<proteinExistence type="predicted"/>
<name>A0AAE4Q430_STRCB</name>
<reference evidence="1" key="1">
    <citation type="submission" date="2021-04" db="EMBL/GenBank/DDBJ databases">
        <title>Draft genomes of 20 S. canis strains.</title>
        <authorList>
            <person name="Pagnossin D."/>
            <person name="Weir W."/>
            <person name="Smith A."/>
            <person name="Ure R."/>
            <person name="Oravcova K."/>
        </authorList>
    </citation>
    <scope>NUCLEOTIDE SEQUENCE</scope>
    <source>
        <strain evidence="1">284</strain>
    </source>
</reference>
<dbReference type="Proteomes" id="UP001186118">
    <property type="component" value="Unassembled WGS sequence"/>
</dbReference>
<organism evidence="1 2">
    <name type="scientific">Streptococcus canis</name>
    <dbReference type="NCBI Taxonomy" id="1329"/>
    <lineage>
        <taxon>Bacteria</taxon>
        <taxon>Bacillati</taxon>
        <taxon>Bacillota</taxon>
        <taxon>Bacilli</taxon>
        <taxon>Lactobacillales</taxon>
        <taxon>Streptococcaceae</taxon>
        <taxon>Streptococcus</taxon>
    </lineage>
</organism>
<dbReference type="RefSeq" id="WP_317609849.1">
    <property type="nucleotide sequence ID" value="NZ_JAGQEX010000006.1"/>
</dbReference>
<accession>A0AAE4Q430</accession>
<gene>
    <name evidence="1" type="ORF">KB584_03815</name>
</gene>
<dbReference type="EMBL" id="JAGQEX010000006">
    <property type="protein sequence ID" value="MDV5976595.1"/>
    <property type="molecule type" value="Genomic_DNA"/>
</dbReference>
<dbReference type="AlphaFoldDB" id="A0AAE4Q430"/>
<protein>
    <submittedName>
        <fullName evidence="1">Uncharacterized protein</fullName>
    </submittedName>
</protein>
<comment type="caution">
    <text evidence="1">The sequence shown here is derived from an EMBL/GenBank/DDBJ whole genome shotgun (WGS) entry which is preliminary data.</text>
</comment>
<sequence>MKKVVLVLTIVSLAIGGLVVHNTRISKHVTADSISDGAVISKNYTLSKMREEWKDSTRTEFDRYFNDLSDDVRILASNEGGISFFDDNIGIPEDGNIGTEQQVDGTVRHLNIKGSESTTVGEVRKMMHKILK</sequence>
<evidence type="ECO:0000313" key="1">
    <source>
        <dbReference type="EMBL" id="MDV5976595.1"/>
    </source>
</evidence>
<evidence type="ECO:0000313" key="2">
    <source>
        <dbReference type="Proteomes" id="UP001186118"/>
    </source>
</evidence>